<keyword evidence="10" id="KW-1185">Reference proteome</keyword>
<evidence type="ECO:0000313" key="9">
    <source>
        <dbReference type="EMBL" id="KAK2197861.1"/>
    </source>
</evidence>
<evidence type="ECO:0000259" key="7">
    <source>
        <dbReference type="PROSITE" id="PS51278"/>
    </source>
</evidence>
<dbReference type="Pfam" id="PF13522">
    <property type="entry name" value="GATase_6"/>
    <property type="match status" value="1"/>
</dbReference>
<gene>
    <name evidence="9" type="ORF">BdWA1_000864</name>
</gene>
<organism evidence="9 10">
    <name type="scientific">Babesia duncani</name>
    <dbReference type="NCBI Taxonomy" id="323732"/>
    <lineage>
        <taxon>Eukaryota</taxon>
        <taxon>Sar</taxon>
        <taxon>Alveolata</taxon>
        <taxon>Apicomplexa</taxon>
        <taxon>Aconoidasida</taxon>
        <taxon>Piroplasmida</taxon>
        <taxon>Babesiidae</taxon>
        <taxon>Babesia</taxon>
    </lineage>
</organism>
<dbReference type="AlphaFoldDB" id="A0AAD9UQB4"/>
<dbReference type="GO" id="GO:0097367">
    <property type="term" value="F:carbohydrate derivative binding"/>
    <property type="evidence" value="ECO:0007669"/>
    <property type="project" value="InterPro"/>
</dbReference>
<dbReference type="InterPro" id="IPR046348">
    <property type="entry name" value="SIS_dom_sf"/>
</dbReference>
<protein>
    <recommendedName>
        <fullName evidence="2">glutamine--fructose-6-phosphate transaminase (isomerizing)</fullName>
        <ecNumber evidence="2">2.6.1.16</ecNumber>
    </recommendedName>
</protein>
<dbReference type="GO" id="GO:0004360">
    <property type="term" value="F:glutamine-fructose-6-phosphate transaminase (isomerizing) activity"/>
    <property type="evidence" value="ECO:0007669"/>
    <property type="project" value="UniProtKB-EC"/>
</dbReference>
<keyword evidence="3 9" id="KW-0032">Aminotransferase</keyword>
<dbReference type="GO" id="GO:0006002">
    <property type="term" value="P:fructose 6-phosphate metabolic process"/>
    <property type="evidence" value="ECO:0007669"/>
    <property type="project" value="TreeGrafter"/>
</dbReference>
<evidence type="ECO:0000256" key="1">
    <source>
        <dbReference type="ARBA" id="ARBA00001031"/>
    </source>
</evidence>
<dbReference type="SUPFAM" id="SSF53697">
    <property type="entry name" value="SIS domain"/>
    <property type="match status" value="1"/>
</dbReference>
<comment type="caution">
    <text evidence="9">The sequence shown here is derived from an EMBL/GenBank/DDBJ whole genome shotgun (WGS) entry which is preliminary data.</text>
</comment>
<dbReference type="Proteomes" id="UP001214638">
    <property type="component" value="Unassembled WGS sequence"/>
</dbReference>
<dbReference type="InterPro" id="IPR017932">
    <property type="entry name" value="GATase_2_dom"/>
</dbReference>
<name>A0AAD9UQB4_9APIC</name>
<accession>A0AAD9UQB4</accession>
<evidence type="ECO:0000256" key="5">
    <source>
        <dbReference type="ARBA" id="ARBA00022737"/>
    </source>
</evidence>
<dbReference type="InterPro" id="IPR035490">
    <property type="entry name" value="GlmS/FrlB_SIS"/>
</dbReference>
<proteinExistence type="predicted"/>
<dbReference type="InterPro" id="IPR035466">
    <property type="entry name" value="GlmS/AgaS_SIS"/>
</dbReference>
<dbReference type="Gene3D" id="3.40.50.10490">
    <property type="entry name" value="Glucose-6-phosphate isomerase like protein, domain 1"/>
    <property type="match status" value="2"/>
</dbReference>
<evidence type="ECO:0000256" key="3">
    <source>
        <dbReference type="ARBA" id="ARBA00022576"/>
    </source>
</evidence>
<feature type="domain" description="SIS" evidence="8">
    <location>
        <begin position="330"/>
        <end position="470"/>
    </location>
</feature>
<dbReference type="Gene3D" id="3.60.20.10">
    <property type="entry name" value="Glutamine Phosphoribosylpyrophosphate, subunit 1, domain 1"/>
    <property type="match status" value="1"/>
</dbReference>
<dbReference type="GO" id="GO:0006047">
    <property type="term" value="P:UDP-N-acetylglucosamine metabolic process"/>
    <property type="evidence" value="ECO:0007669"/>
    <property type="project" value="TreeGrafter"/>
</dbReference>
<dbReference type="KEGG" id="bdw:94335162"/>
<comment type="catalytic activity">
    <reaction evidence="1">
        <text>D-fructose 6-phosphate + L-glutamine = D-glucosamine 6-phosphate + L-glutamate</text>
        <dbReference type="Rhea" id="RHEA:13237"/>
        <dbReference type="ChEBI" id="CHEBI:29985"/>
        <dbReference type="ChEBI" id="CHEBI:58359"/>
        <dbReference type="ChEBI" id="CHEBI:58725"/>
        <dbReference type="ChEBI" id="CHEBI:61527"/>
        <dbReference type="EC" id="2.6.1.16"/>
    </reaction>
</comment>
<evidence type="ECO:0000313" key="10">
    <source>
        <dbReference type="Proteomes" id="UP001214638"/>
    </source>
</evidence>
<dbReference type="PROSITE" id="PS51278">
    <property type="entry name" value="GATASE_TYPE_2"/>
    <property type="match status" value="1"/>
</dbReference>
<evidence type="ECO:0000256" key="2">
    <source>
        <dbReference type="ARBA" id="ARBA00012916"/>
    </source>
</evidence>
<keyword evidence="5" id="KW-0677">Repeat</keyword>
<keyword evidence="4" id="KW-0808">Transferase</keyword>
<sequence length="655" mass="72759">MIRHRGYDSCGMATLSASGNLEVTKVCSLNTPANCFERLRESVGTKHLESGLGIAHTRWATMGKPSDANAHPHYDLKKRIALVHNGTATNTRELFNDVHKRLSTVGNHVKVDMNNEFVPKEVVECPQSDSEAIAHLIGYEFDACKDIHEAFRRVISRLKGSWAICMISTMHPESLFIARHGCPLLVAKSPKRNGFYVASETCVFMNDANDFIPLEDGDLFNLTTTVLDDLYKTRKIYTVDKRNISKSPAPYTFWLMKEIAEQPLVSRIIVQHFKFLDKTAPIVAVQEKYQNTNDVTLDQKPESLDYELKLIDLLNWEPLELYIPSLSRDVLDCLVNTRRLNIIACGSSRHTGLYVANCFHKFDMFDIFEVDDASDLTMYRYKLPCTCIFISQSGETLDTLNACEFLKEYCPGVVRMAVTNSLNSSLNRMCDFAMHLKIGVECSVASTKSFMSQLVTCTIICAYVLSKRNTNGQYNDAMNEIKMSLLKLGSSIKSMICNEELYCKIAGQICNKVHVFVLGKGPAYPICIEGALKLKEIAYVYAEGIGAAQMKHGSLATISTSDGTPAICIILSQDYEASVNAAKQLKARGAYIIAITDDPSLIQETADDIIQIPPCGIFTAAVALVPIQIIAYKVALLKNINPDTPRGLAKSVTVI</sequence>
<dbReference type="InterPro" id="IPR029055">
    <property type="entry name" value="Ntn_hydrolases_N"/>
</dbReference>
<dbReference type="InterPro" id="IPR001347">
    <property type="entry name" value="SIS_dom"/>
</dbReference>
<dbReference type="GeneID" id="94335162"/>
<dbReference type="RefSeq" id="XP_067804703.1">
    <property type="nucleotide sequence ID" value="XM_067945912.1"/>
</dbReference>
<dbReference type="NCBIfam" id="NF001484">
    <property type="entry name" value="PRK00331.1"/>
    <property type="match status" value="1"/>
</dbReference>
<dbReference type="CDD" id="cd05008">
    <property type="entry name" value="SIS_GlmS_GlmD_1"/>
    <property type="match status" value="1"/>
</dbReference>
<evidence type="ECO:0000256" key="4">
    <source>
        <dbReference type="ARBA" id="ARBA00022679"/>
    </source>
</evidence>
<dbReference type="GO" id="GO:0006487">
    <property type="term" value="P:protein N-linked glycosylation"/>
    <property type="evidence" value="ECO:0007669"/>
    <property type="project" value="TreeGrafter"/>
</dbReference>
<evidence type="ECO:0000259" key="8">
    <source>
        <dbReference type="PROSITE" id="PS51464"/>
    </source>
</evidence>
<dbReference type="EC" id="2.6.1.16" evidence="2"/>
<feature type="domain" description="SIS" evidence="8">
    <location>
        <begin position="505"/>
        <end position="645"/>
    </location>
</feature>
<dbReference type="SUPFAM" id="SSF56235">
    <property type="entry name" value="N-terminal nucleophile aminohydrolases (Ntn hydrolases)"/>
    <property type="match status" value="1"/>
</dbReference>
<keyword evidence="6" id="KW-0315">Glutamine amidotransferase</keyword>
<reference evidence="9" key="1">
    <citation type="journal article" date="2023" name="Nat. Microbiol.">
        <title>Babesia duncani multi-omics identifies virulence factors and drug targets.</title>
        <authorList>
            <person name="Singh P."/>
            <person name="Lonardi S."/>
            <person name="Liang Q."/>
            <person name="Vydyam P."/>
            <person name="Khabirova E."/>
            <person name="Fang T."/>
            <person name="Gihaz S."/>
            <person name="Thekkiniath J."/>
            <person name="Munshi M."/>
            <person name="Abel S."/>
            <person name="Ciampossin L."/>
            <person name="Batugedara G."/>
            <person name="Gupta M."/>
            <person name="Lu X.M."/>
            <person name="Lenz T."/>
            <person name="Chakravarty S."/>
            <person name="Cornillot E."/>
            <person name="Hu Y."/>
            <person name="Ma W."/>
            <person name="Gonzalez L.M."/>
            <person name="Sanchez S."/>
            <person name="Estrada K."/>
            <person name="Sanchez-Flores A."/>
            <person name="Montero E."/>
            <person name="Harb O.S."/>
            <person name="Le Roch K.G."/>
            <person name="Mamoun C.B."/>
        </authorList>
    </citation>
    <scope>NUCLEOTIDE SEQUENCE</scope>
    <source>
        <strain evidence="9">WA1</strain>
    </source>
</reference>
<dbReference type="PANTHER" id="PTHR10937">
    <property type="entry name" value="GLUCOSAMINE--FRUCTOSE-6-PHOSPHATE AMINOTRANSFERASE, ISOMERIZING"/>
    <property type="match status" value="1"/>
</dbReference>
<evidence type="ECO:0000256" key="6">
    <source>
        <dbReference type="ARBA" id="ARBA00022962"/>
    </source>
</evidence>
<feature type="domain" description="Glutamine amidotransferase type-2" evidence="7">
    <location>
        <begin position="1"/>
        <end position="225"/>
    </location>
</feature>
<dbReference type="CDD" id="cd05009">
    <property type="entry name" value="SIS_GlmS_GlmD_2"/>
    <property type="match status" value="1"/>
</dbReference>
<dbReference type="PROSITE" id="PS51464">
    <property type="entry name" value="SIS"/>
    <property type="match status" value="2"/>
</dbReference>
<dbReference type="EMBL" id="JALLKP010000001">
    <property type="protein sequence ID" value="KAK2197861.1"/>
    <property type="molecule type" value="Genomic_DNA"/>
</dbReference>
<dbReference type="Pfam" id="PF01380">
    <property type="entry name" value="SIS"/>
    <property type="match status" value="2"/>
</dbReference>
<dbReference type="PANTHER" id="PTHR10937:SF0">
    <property type="entry name" value="GLUTAMINE--FRUCTOSE-6-PHOSPHATE TRANSAMINASE (ISOMERIZING)"/>
    <property type="match status" value="1"/>
</dbReference>